<organism evidence="3 4">
    <name type="scientific">Aplysia californica</name>
    <name type="common">California sea hare</name>
    <dbReference type="NCBI Taxonomy" id="6500"/>
    <lineage>
        <taxon>Eukaryota</taxon>
        <taxon>Metazoa</taxon>
        <taxon>Spiralia</taxon>
        <taxon>Lophotrochozoa</taxon>
        <taxon>Mollusca</taxon>
        <taxon>Gastropoda</taxon>
        <taxon>Heterobranchia</taxon>
        <taxon>Euthyneura</taxon>
        <taxon>Tectipleura</taxon>
        <taxon>Aplysiida</taxon>
        <taxon>Aplysioidea</taxon>
        <taxon>Aplysiidae</taxon>
        <taxon>Aplysia</taxon>
    </lineage>
</organism>
<dbReference type="Pfam" id="PF13902">
    <property type="entry name" value="R3H-assoc"/>
    <property type="match status" value="1"/>
</dbReference>
<accession>A0ABM0JDX1</accession>
<proteinExistence type="predicted"/>
<gene>
    <name evidence="4" type="primary">LOC101846790</name>
</gene>
<dbReference type="Gene3D" id="3.30.1370.50">
    <property type="entry name" value="R3H-like domain"/>
    <property type="match status" value="1"/>
</dbReference>
<feature type="region of interest" description="Disordered" evidence="1">
    <location>
        <begin position="28"/>
        <end position="74"/>
    </location>
</feature>
<dbReference type="CDD" id="cd02325">
    <property type="entry name" value="R3H"/>
    <property type="match status" value="1"/>
</dbReference>
<evidence type="ECO:0000313" key="4">
    <source>
        <dbReference type="RefSeq" id="XP_005091447.1"/>
    </source>
</evidence>
<dbReference type="InterPro" id="IPR036867">
    <property type="entry name" value="R3H_dom_sf"/>
</dbReference>
<evidence type="ECO:0000256" key="1">
    <source>
        <dbReference type="SAM" id="MobiDB-lite"/>
    </source>
</evidence>
<name>A0ABM0JDX1_APLCA</name>
<evidence type="ECO:0000259" key="2">
    <source>
        <dbReference type="PROSITE" id="PS51061"/>
    </source>
</evidence>
<keyword evidence="3" id="KW-1185">Reference proteome</keyword>
<evidence type="ECO:0000313" key="3">
    <source>
        <dbReference type="Proteomes" id="UP000694888"/>
    </source>
</evidence>
<reference evidence="4" key="1">
    <citation type="submission" date="2025-08" db="UniProtKB">
        <authorList>
            <consortium name="RefSeq"/>
        </authorList>
    </citation>
    <scope>IDENTIFICATION</scope>
</reference>
<dbReference type="Pfam" id="PF01424">
    <property type="entry name" value="R3H"/>
    <property type="match status" value="1"/>
</dbReference>
<dbReference type="PROSITE" id="PS51061">
    <property type="entry name" value="R3H"/>
    <property type="match status" value="1"/>
</dbReference>
<dbReference type="SUPFAM" id="SSF82708">
    <property type="entry name" value="R3H domain"/>
    <property type="match status" value="1"/>
</dbReference>
<feature type="compositionally biased region" description="Polar residues" evidence="1">
    <location>
        <begin position="59"/>
        <end position="68"/>
    </location>
</feature>
<sequence length="295" mass="34118">MGLLNGDGNNGFYYSPYIEHYGNVDNHLLSSTDDESDSQSATNLQSPARRRQRPARSHISVSQENLSNYGRKRGVRRTRRVDNLKYLINLEEKDEDLGDNNNSPSANFEPSSTLFEKLFEDSEKMNFWNAFMESSEEDQRRVLNYRGLHDIQEEEEEGDAAYSSGGAQTAEDSWVMILDERSDHPAFTPKECYGRVDRKLKNLLKRRQLPMGMLANLERELVTFFHDCSSSVYVCDIASSYERLLLHALCQYLNLHSQSYDDNGSRKTQVENRHAQFRPPSLLLSEYLQRNQHTL</sequence>
<dbReference type="PANTHER" id="PTHR32019:SF2">
    <property type="entry name" value="R3H DOMAIN-CONTAINING PROTEIN 4"/>
    <property type="match status" value="1"/>
</dbReference>
<feature type="domain" description="R3H" evidence="2">
    <location>
        <begin position="211"/>
        <end position="274"/>
    </location>
</feature>
<dbReference type="RefSeq" id="XP_005091447.1">
    <property type="nucleotide sequence ID" value="XM_005091390.3"/>
</dbReference>
<dbReference type="InterPro" id="IPR001374">
    <property type="entry name" value="R3H_dom"/>
</dbReference>
<dbReference type="Proteomes" id="UP000694888">
    <property type="component" value="Unplaced"/>
</dbReference>
<dbReference type="InterPro" id="IPR025952">
    <property type="entry name" value="R3H-assoc_dom"/>
</dbReference>
<dbReference type="PANTHER" id="PTHR32019">
    <property type="entry name" value="R3H DOMAIN-CONTAINING PROTEIN 4"/>
    <property type="match status" value="1"/>
</dbReference>
<dbReference type="InterPro" id="IPR039629">
    <property type="entry name" value="R3HDM4"/>
</dbReference>
<protein>
    <submittedName>
        <fullName evidence="4">R3H domain-containing protein 4</fullName>
    </submittedName>
</protein>
<dbReference type="GeneID" id="101846790"/>